<dbReference type="EMBL" id="CADCVI010000044">
    <property type="protein sequence ID" value="CAA9459803.1"/>
    <property type="molecule type" value="Genomic_DNA"/>
</dbReference>
<feature type="compositionally biased region" description="Low complexity" evidence="1">
    <location>
        <begin position="123"/>
        <end position="133"/>
    </location>
</feature>
<name>A0A6J4QZK3_9ACTN</name>
<feature type="region of interest" description="Disordered" evidence="1">
    <location>
        <begin position="1"/>
        <end position="107"/>
    </location>
</feature>
<feature type="compositionally biased region" description="Gly residues" evidence="1">
    <location>
        <begin position="412"/>
        <end position="422"/>
    </location>
</feature>
<organism evidence="2">
    <name type="scientific">uncultured Rubrobacteraceae bacterium</name>
    <dbReference type="NCBI Taxonomy" id="349277"/>
    <lineage>
        <taxon>Bacteria</taxon>
        <taxon>Bacillati</taxon>
        <taxon>Actinomycetota</taxon>
        <taxon>Rubrobacteria</taxon>
        <taxon>Rubrobacterales</taxon>
        <taxon>Rubrobacteraceae</taxon>
        <taxon>environmental samples</taxon>
    </lineage>
</organism>
<protein>
    <submittedName>
        <fullName evidence="2">Phytoene dehydrogenase and related proteins</fullName>
    </submittedName>
</protein>
<feature type="compositionally biased region" description="Basic and acidic residues" evidence="1">
    <location>
        <begin position="161"/>
        <end position="175"/>
    </location>
</feature>
<proteinExistence type="predicted"/>
<accession>A0A6J4QZK3</accession>
<feature type="compositionally biased region" description="Basic and acidic residues" evidence="1">
    <location>
        <begin position="1"/>
        <end position="11"/>
    </location>
</feature>
<gene>
    <name evidence="2" type="ORF">AVDCRST_MAG25-685</name>
</gene>
<feature type="compositionally biased region" description="Basic and acidic residues" evidence="1">
    <location>
        <begin position="222"/>
        <end position="233"/>
    </location>
</feature>
<feature type="non-terminal residue" evidence="2">
    <location>
        <position position="484"/>
    </location>
</feature>
<dbReference type="AlphaFoldDB" id="A0A6J4QZK3"/>
<feature type="compositionally biased region" description="Low complexity" evidence="1">
    <location>
        <begin position="91"/>
        <end position="107"/>
    </location>
</feature>
<evidence type="ECO:0000256" key="1">
    <source>
        <dbReference type="SAM" id="MobiDB-lite"/>
    </source>
</evidence>
<feature type="region of interest" description="Disordered" evidence="1">
    <location>
        <begin position="123"/>
        <end position="484"/>
    </location>
</feature>
<feature type="compositionally biased region" description="Basic residues" evidence="1">
    <location>
        <begin position="25"/>
        <end position="34"/>
    </location>
</feature>
<evidence type="ECO:0000313" key="2">
    <source>
        <dbReference type="EMBL" id="CAA9459803.1"/>
    </source>
</evidence>
<feature type="compositionally biased region" description="Low complexity" evidence="1">
    <location>
        <begin position="55"/>
        <end position="76"/>
    </location>
</feature>
<feature type="compositionally biased region" description="Basic and acidic residues" evidence="1">
    <location>
        <begin position="196"/>
        <end position="208"/>
    </location>
</feature>
<feature type="compositionally biased region" description="Basic residues" evidence="1">
    <location>
        <begin position="246"/>
        <end position="270"/>
    </location>
</feature>
<reference evidence="2" key="1">
    <citation type="submission" date="2020-02" db="EMBL/GenBank/DDBJ databases">
        <authorList>
            <person name="Meier V. D."/>
        </authorList>
    </citation>
    <scope>NUCLEOTIDE SEQUENCE</scope>
    <source>
        <strain evidence="2">AVDCRST_MAG25</strain>
    </source>
</reference>
<feature type="non-terminal residue" evidence="2">
    <location>
        <position position="1"/>
    </location>
</feature>
<feature type="compositionally biased region" description="Basic and acidic residues" evidence="1">
    <location>
        <begin position="390"/>
        <end position="404"/>
    </location>
</feature>
<sequence length="484" mass="49516">EPGSREGDSGGRRRPGRARSGGAARARRPPRHAPRSGGTPGGEEPADRGRGAADGYRPLPGHLPGRLGGTAPALGRPRGRERGRGGGGRGAPAAASPGGRTLLLPGRGMLAAGREGASVAGCVGEVRGAPRGPRAGGDEPPHRGSAGSWHAPRPPQAPARLRREAHDAELPRRLEVAPGWPARGDRHTHAQRGRRAQPDARALREHAGGHGSRRGLGAGGRRLRDTPRPREPRPGGGRGAADGRARRSHLQGPRRNHERRRVRGGRRRERAGRGGAEGEAGAAREEGASEEALVLGRGDLRGAGGKSAGGRRDARGSAAPGPEGPVPEPGGRGGAGRDDGVRELLPAGRGVPERRRDAGAAAHRAAKRPGVRAGEPVREEGARTPGTRDLPSKADHGVPGRARDPAPPLLRGMGGAGRGALRGGQAVLEERPVPQPSLQRPRASVAVAGRGVGPSGRRYPRGARGGHDLHLPAPPDAGAAGAPV</sequence>